<keyword evidence="7" id="KW-0520">NAD</keyword>
<dbReference type="InterPro" id="IPR007886">
    <property type="entry name" value="AlaDH/PNT_N"/>
</dbReference>
<evidence type="ECO:0000256" key="8">
    <source>
        <dbReference type="ARBA" id="ARBA00048202"/>
    </source>
</evidence>
<evidence type="ECO:0000256" key="4">
    <source>
        <dbReference type="ARBA" id="ARBA00022741"/>
    </source>
</evidence>
<dbReference type="NCBIfam" id="NF006942">
    <property type="entry name" value="PRK09424.1"/>
    <property type="match status" value="1"/>
</dbReference>
<dbReference type="EC" id="7.1.1.1" evidence="3"/>
<dbReference type="InterPro" id="IPR036291">
    <property type="entry name" value="NAD(P)-bd_dom_sf"/>
</dbReference>
<dbReference type="Pfam" id="PF01262">
    <property type="entry name" value="AlaDh_PNT_C"/>
    <property type="match status" value="1"/>
</dbReference>
<protein>
    <recommendedName>
        <fullName evidence="9">NAD(P) transhydrogenase subunit alpha part 1</fullName>
        <ecNumber evidence="3">7.1.1.1</ecNumber>
    </recommendedName>
    <alternativeName>
        <fullName evidence="11">Nicotinamide nucleotide transhydrogenase subunit alpha 1</fullName>
    </alternativeName>
    <alternativeName>
        <fullName evidence="10">Pyridine nucleotide transhydrogenase subunit alpha 1</fullName>
    </alternativeName>
</protein>
<evidence type="ECO:0000313" key="14">
    <source>
        <dbReference type="EMBL" id="KKB96593.1"/>
    </source>
</evidence>
<dbReference type="SMART" id="SM01002">
    <property type="entry name" value="AlaDh_PNT_C"/>
    <property type="match status" value="1"/>
</dbReference>
<comment type="caution">
    <text evidence="14">The sequence shown here is derived from an EMBL/GenBank/DDBJ whole genome shotgun (WGS) entry which is preliminary data.</text>
</comment>
<dbReference type="SMART" id="SM01003">
    <property type="entry name" value="AlaDh_PNT_N"/>
    <property type="match status" value="1"/>
</dbReference>
<evidence type="ECO:0000313" key="15">
    <source>
        <dbReference type="Proteomes" id="UP000033358"/>
    </source>
</evidence>
<reference evidence="14 15" key="1">
    <citation type="submission" date="2015-02" db="EMBL/GenBank/DDBJ databases">
        <title>Single cell genomics of a rare environmental alphaproteobacterium provides unique insights into Rickettsiaceae evolution.</title>
        <authorList>
            <person name="Martijn J."/>
            <person name="Schulz F."/>
            <person name="Zaremba-Niedzwiedzka K."/>
            <person name="Viklund J."/>
            <person name="Stepanauskas R."/>
            <person name="Andersson S.G.E."/>
            <person name="Horn M."/>
            <person name="Guy L."/>
            <person name="Ettema T.J.G."/>
        </authorList>
    </citation>
    <scope>NUCLEOTIDE SEQUENCE [LARGE SCALE GENOMIC DNA]</scope>
    <source>
        <strain evidence="14 15">SCGC AAA041-L04</strain>
    </source>
</reference>
<dbReference type="PANTHER" id="PTHR10160">
    <property type="entry name" value="NAD(P) TRANSHYDROGENASE"/>
    <property type="match status" value="1"/>
</dbReference>
<proteinExistence type="inferred from homology"/>
<evidence type="ECO:0000256" key="2">
    <source>
        <dbReference type="ARBA" id="ARBA00005689"/>
    </source>
</evidence>
<accession>A0A0F5MP33</accession>
<dbReference type="PROSITE" id="PS00837">
    <property type="entry name" value="ALADH_PNT_2"/>
    <property type="match status" value="1"/>
</dbReference>
<evidence type="ECO:0000256" key="11">
    <source>
        <dbReference type="ARBA" id="ARBA00084087"/>
    </source>
</evidence>
<comment type="similarity">
    <text evidence="2">Belongs to the AlaDH/PNT family.</text>
</comment>
<dbReference type="GO" id="GO:0016491">
    <property type="term" value="F:oxidoreductase activity"/>
    <property type="evidence" value="ECO:0007669"/>
    <property type="project" value="UniProtKB-KW"/>
</dbReference>
<keyword evidence="14" id="KW-0560">Oxidoreductase</keyword>
<dbReference type="PATRIC" id="fig|1607817.3.peg.306"/>
<dbReference type="Gene3D" id="3.40.50.720">
    <property type="entry name" value="NAD(P)-binding Rossmann-like Domain"/>
    <property type="match status" value="2"/>
</dbReference>
<evidence type="ECO:0000256" key="5">
    <source>
        <dbReference type="ARBA" id="ARBA00022857"/>
    </source>
</evidence>
<name>A0A0F5MP33_9RICK</name>
<evidence type="ECO:0000256" key="3">
    <source>
        <dbReference type="ARBA" id="ARBA00012943"/>
    </source>
</evidence>
<dbReference type="AlphaFoldDB" id="A0A0F5MP33"/>
<dbReference type="GO" id="GO:0008750">
    <property type="term" value="F:proton-translocating NAD(P)+ transhydrogenase activity"/>
    <property type="evidence" value="ECO:0007669"/>
    <property type="project" value="UniProtKB-EC"/>
</dbReference>
<dbReference type="InterPro" id="IPR008143">
    <property type="entry name" value="Ala_DH/PNT_CS2"/>
</dbReference>
<dbReference type="SUPFAM" id="SSF51735">
    <property type="entry name" value="NAD(P)-binding Rossmann-fold domains"/>
    <property type="match status" value="1"/>
</dbReference>
<dbReference type="Pfam" id="PF05222">
    <property type="entry name" value="AlaDh_PNT_N"/>
    <property type="match status" value="1"/>
</dbReference>
<evidence type="ECO:0000256" key="9">
    <source>
        <dbReference type="ARBA" id="ARBA00071353"/>
    </source>
</evidence>
<evidence type="ECO:0000256" key="10">
    <source>
        <dbReference type="ARBA" id="ARBA00076996"/>
    </source>
</evidence>
<keyword evidence="5" id="KW-0521">NADP</keyword>
<feature type="domain" description="Alanine dehydrogenase/pyridine nucleotide transhydrogenase N-terminal" evidence="13">
    <location>
        <begin position="4"/>
        <end position="145"/>
    </location>
</feature>
<dbReference type="PANTHER" id="PTHR10160:SF19">
    <property type="entry name" value="PROTON-TRANSLOCATING NAD(P)(+) TRANSHYDROGENASE"/>
    <property type="match status" value="1"/>
</dbReference>
<evidence type="ECO:0000256" key="7">
    <source>
        <dbReference type="ARBA" id="ARBA00023027"/>
    </source>
</evidence>
<dbReference type="FunFam" id="3.40.50.720:FF:000188">
    <property type="entry name" value="NAD(P) transhydrogenase alpha subunit 1"/>
    <property type="match status" value="1"/>
</dbReference>
<keyword evidence="4" id="KW-0547">Nucleotide-binding</keyword>
<dbReference type="EMBL" id="JYHA01000050">
    <property type="protein sequence ID" value="KKB96593.1"/>
    <property type="molecule type" value="Genomic_DNA"/>
</dbReference>
<keyword evidence="6" id="KW-1278">Translocase</keyword>
<organism evidence="14 15">
    <name type="scientific">Candidatus Arcanibacter lacustris</name>
    <dbReference type="NCBI Taxonomy" id="1607817"/>
    <lineage>
        <taxon>Bacteria</taxon>
        <taxon>Pseudomonadati</taxon>
        <taxon>Pseudomonadota</taxon>
        <taxon>Alphaproteobacteria</taxon>
        <taxon>Rickettsiales</taxon>
        <taxon>Candidatus Arcanibacter</taxon>
    </lineage>
</organism>
<dbReference type="SUPFAM" id="SSF52283">
    <property type="entry name" value="Formate/glycerate dehydrogenase catalytic domain-like"/>
    <property type="match status" value="1"/>
</dbReference>
<comment type="catalytic activity">
    <reaction evidence="8">
        <text>NAD(+) + NADPH + H(+)(in) = NADH + NADP(+) + H(+)(out)</text>
        <dbReference type="Rhea" id="RHEA:47992"/>
        <dbReference type="ChEBI" id="CHEBI:15378"/>
        <dbReference type="ChEBI" id="CHEBI:57540"/>
        <dbReference type="ChEBI" id="CHEBI:57783"/>
        <dbReference type="ChEBI" id="CHEBI:57945"/>
        <dbReference type="ChEBI" id="CHEBI:58349"/>
        <dbReference type="EC" id="7.1.1.1"/>
    </reaction>
</comment>
<dbReference type="InterPro" id="IPR007698">
    <property type="entry name" value="AlaDH/PNT_NAD(H)-bd"/>
</dbReference>
<evidence type="ECO:0000256" key="1">
    <source>
        <dbReference type="ARBA" id="ARBA00003943"/>
    </source>
</evidence>
<dbReference type="Proteomes" id="UP000033358">
    <property type="component" value="Unassembled WGS sequence"/>
</dbReference>
<dbReference type="GO" id="GO:0006740">
    <property type="term" value="P:NADPH regeneration"/>
    <property type="evidence" value="ECO:0007669"/>
    <property type="project" value="TreeGrafter"/>
</dbReference>
<sequence length="375" mass="40820">MKISILKERAINESRVAASPDTVKKLKELGFEVYIEKGAGEASNFSDEDYKNAGAKVTNVIFEILADTDILLKVQATLDNNNEEFNEFKLLPEKVVIIGLLSPFENKALIEQYANKKYTSFAMELMPRITRAQSMDVLSSMSNLAGYKSVIEAANELNSVFPMMMTAAGTISPVKMLIIGAGVAGLQAIATGRRLGAIVSAFDIRSAAKEQVESLGGKFIEVPNDDAAQKDQVYATEASDDYKAKQQALIAEAVKKSDIVITTSMIPGKKAPLLISQEMVESMKPGSVIVDLAMITGGNCQLSQKDQMVVHNGVKIIGYTNMASKVAADASPLYARNLLNFVELIYDKESKKIVINQEDEIIKSTLVTYQGQIVN</sequence>
<keyword evidence="15" id="KW-1185">Reference proteome</keyword>
<evidence type="ECO:0000259" key="12">
    <source>
        <dbReference type="SMART" id="SM01002"/>
    </source>
</evidence>
<comment type="function">
    <text evidence="1">The transhydrogenation between NADH and NADP is coupled to respiration and ATP hydrolysis and functions as a proton pump across the membrane.</text>
</comment>
<dbReference type="GO" id="GO:0005886">
    <property type="term" value="C:plasma membrane"/>
    <property type="evidence" value="ECO:0007669"/>
    <property type="project" value="TreeGrafter"/>
</dbReference>
<gene>
    <name evidence="14" type="primary">pntAA</name>
    <name evidence="14" type="ORF">SZ25_00309</name>
</gene>
<evidence type="ECO:0000256" key="6">
    <source>
        <dbReference type="ARBA" id="ARBA00022967"/>
    </source>
</evidence>
<evidence type="ECO:0000259" key="13">
    <source>
        <dbReference type="SMART" id="SM01003"/>
    </source>
</evidence>
<feature type="domain" description="Alanine dehydrogenase/pyridine nucleotide transhydrogenase NAD(H)-binding" evidence="12">
    <location>
        <begin position="154"/>
        <end position="318"/>
    </location>
</feature>
<dbReference type="GO" id="GO:0050661">
    <property type="term" value="F:NADP binding"/>
    <property type="evidence" value="ECO:0007669"/>
    <property type="project" value="TreeGrafter"/>
</dbReference>
<dbReference type="CDD" id="cd05304">
    <property type="entry name" value="Rubrum_tdh"/>
    <property type="match status" value="1"/>
</dbReference>